<proteinExistence type="predicted"/>
<evidence type="ECO:0000256" key="1">
    <source>
        <dbReference type="SAM" id="MobiDB-lite"/>
    </source>
</evidence>
<dbReference type="PANTHER" id="PTHR12277:SF81">
    <property type="entry name" value="PROTEIN ABHD13"/>
    <property type="match status" value="1"/>
</dbReference>
<gene>
    <name evidence="3" type="ORF">GCM10022402_19400</name>
</gene>
<dbReference type="EMBL" id="BAABDD010000007">
    <property type="protein sequence ID" value="GAA3739738.1"/>
    <property type="molecule type" value="Genomic_DNA"/>
</dbReference>
<dbReference type="Proteomes" id="UP001500908">
    <property type="component" value="Unassembled WGS sequence"/>
</dbReference>
<dbReference type="PANTHER" id="PTHR12277">
    <property type="entry name" value="ALPHA/BETA HYDROLASE DOMAIN-CONTAINING PROTEIN"/>
    <property type="match status" value="1"/>
</dbReference>
<keyword evidence="3" id="KW-0378">Hydrolase</keyword>
<dbReference type="SUPFAM" id="SSF53474">
    <property type="entry name" value="alpha/beta-Hydrolases"/>
    <property type="match status" value="1"/>
</dbReference>
<comment type="caution">
    <text evidence="3">The sequence shown here is derived from an EMBL/GenBank/DDBJ whole genome shotgun (WGS) entry which is preliminary data.</text>
</comment>
<dbReference type="InterPro" id="IPR000073">
    <property type="entry name" value="AB_hydrolase_1"/>
</dbReference>
<reference evidence="4" key="1">
    <citation type="journal article" date="2019" name="Int. J. Syst. Evol. Microbiol.">
        <title>The Global Catalogue of Microorganisms (GCM) 10K type strain sequencing project: providing services to taxonomists for standard genome sequencing and annotation.</title>
        <authorList>
            <consortium name="The Broad Institute Genomics Platform"/>
            <consortium name="The Broad Institute Genome Sequencing Center for Infectious Disease"/>
            <person name="Wu L."/>
            <person name="Ma J."/>
        </authorList>
    </citation>
    <scope>NUCLEOTIDE SEQUENCE [LARGE SCALE GENOMIC DNA]</scope>
    <source>
        <strain evidence="4">JCM 17137</strain>
    </source>
</reference>
<name>A0ABP7FH30_9ACTN</name>
<sequence>MVTGVIGHDRGVSDVLHTAAPPERLHRERLLTSDGVRVDSVLLSRSEDRTTAIVLANGFTGTWRSPHTRMIARRMLPLADVMTFDFRGHHDSTGRSTVGDREVLDLRAVVDHLHDRGYSRIATVGFSMGAAVVVRHAATFGGVAAVVAISGPSRWYDRATPRMRLLHFGVEQAVGRLFLRLARRVRVIDRHWDPVPPDPTESAGAIAPTPLLVMHGDTDPYFSVEHPQRVYDAAGHPKELWLEKGMGHAERAMTPERASRVTGWLATHLTPPPSEDAAPD</sequence>
<dbReference type="GO" id="GO:0016787">
    <property type="term" value="F:hydrolase activity"/>
    <property type="evidence" value="ECO:0007669"/>
    <property type="project" value="UniProtKB-KW"/>
</dbReference>
<evidence type="ECO:0000313" key="4">
    <source>
        <dbReference type="Proteomes" id="UP001500908"/>
    </source>
</evidence>
<accession>A0ABP7FH30</accession>
<keyword evidence="4" id="KW-1185">Reference proteome</keyword>
<protein>
    <submittedName>
        <fullName evidence="3">Alpha/beta fold hydrolase</fullName>
    </submittedName>
</protein>
<dbReference type="InterPro" id="IPR029058">
    <property type="entry name" value="AB_hydrolase_fold"/>
</dbReference>
<organism evidence="3 4">
    <name type="scientific">Salinactinospora qingdaonensis</name>
    <dbReference type="NCBI Taxonomy" id="702744"/>
    <lineage>
        <taxon>Bacteria</taxon>
        <taxon>Bacillati</taxon>
        <taxon>Actinomycetota</taxon>
        <taxon>Actinomycetes</taxon>
        <taxon>Streptosporangiales</taxon>
        <taxon>Nocardiopsidaceae</taxon>
        <taxon>Salinactinospora</taxon>
    </lineage>
</organism>
<evidence type="ECO:0000313" key="3">
    <source>
        <dbReference type="EMBL" id="GAA3739738.1"/>
    </source>
</evidence>
<feature type="region of interest" description="Disordered" evidence="1">
    <location>
        <begin position="255"/>
        <end position="280"/>
    </location>
</feature>
<evidence type="ECO:0000259" key="2">
    <source>
        <dbReference type="Pfam" id="PF00561"/>
    </source>
</evidence>
<dbReference type="Pfam" id="PF00561">
    <property type="entry name" value="Abhydrolase_1"/>
    <property type="match status" value="1"/>
</dbReference>
<dbReference type="Gene3D" id="3.40.50.1820">
    <property type="entry name" value="alpha/beta hydrolase"/>
    <property type="match status" value="1"/>
</dbReference>
<feature type="domain" description="AB hydrolase-1" evidence="2">
    <location>
        <begin position="52"/>
        <end position="153"/>
    </location>
</feature>